<dbReference type="PANTHER" id="PTHR23253">
    <property type="entry name" value="EUKARYOTIC TRANSLATION INITIATION FACTOR 4 GAMMA"/>
    <property type="match status" value="1"/>
</dbReference>
<dbReference type="FunFam" id="1.25.40.180:FF:000020">
    <property type="entry name" value="Eukaryotic translation initiation factor subunit"/>
    <property type="match status" value="1"/>
</dbReference>
<feature type="region of interest" description="Disordered" evidence="8">
    <location>
        <begin position="33"/>
        <end position="107"/>
    </location>
</feature>
<sequence length="679" mass="75333">MTGASAPNTSTYNMLTDVIAAVTSNPMHYQQASYYKPRAPSNDPLLRPLPKSENRWVPPSVASQSPSPPPTSFTKSSHQQDPAAASQGPPVLASSSSTTKADPSTATLTQDDITRKVKGLLNKLTLEKFDTISDKIILYAEQSRTEDNGQSLRTVMKLVFEKACDEPAFAAMWAQLCRKLFEWMPNDIKDVSVLDKNGQPTSGVNLFYKYLLYRCQNGFEQGWSVSLPQTDGPVLSDEYYAAVKVKRQGLGLVQFIGELYRRGLLTTGIIYKCLKHLCDSGSQVREEEVESLCKLLTTVGADLDRNPQTAPFTDVFLKRMKTEMYNSPHLSSRVQFMMQDVFDLRDNNWVPRRGKQDGPKTIAEIHELAEKEKEEAARRVGQGRGVPLGRQTSQQNMAYRNGSTGTSGPGKNGKRPARSNVDRGVSGADGWSTVSAGQGYGSRRVNDLSNFGKSDRYQQRNNVLGPTNSPFAALHRTSGKHLDAKSHSTQETTNKFSALDDHDENQERPTIRPQARDTSETKQSLDDDRAGAEDDTKATQLDPTALKRRIDNTLQEFYSMNSVKDLMEDIQELKKSDMEPLLASALLNVVEKKLAQVESVCQLIPQLYDQQVLSKQVLTVAFQGFMELYEDLAIDVPQAPLYVAKLLLAANLTLEDVWTDNALGPLPSSLKDAYTNLKA</sequence>
<keyword evidence="7" id="KW-0648">Protein biosynthesis</keyword>
<keyword evidence="4" id="KW-0396">Initiation factor</keyword>
<dbReference type="SMART" id="SM00544">
    <property type="entry name" value="MA3"/>
    <property type="match status" value="1"/>
</dbReference>
<evidence type="ECO:0000256" key="7">
    <source>
        <dbReference type="ARBA" id="ARBA00022917"/>
    </source>
</evidence>
<dbReference type="GO" id="GO:0003729">
    <property type="term" value="F:mRNA binding"/>
    <property type="evidence" value="ECO:0007669"/>
    <property type="project" value="TreeGrafter"/>
</dbReference>
<comment type="similarity">
    <text evidence="2">Belongs to the eukaryotic initiation factor 4G family.</text>
</comment>
<evidence type="ECO:0000256" key="8">
    <source>
        <dbReference type="SAM" id="MobiDB-lite"/>
    </source>
</evidence>
<dbReference type="PANTHER" id="PTHR23253:SF9">
    <property type="entry name" value="EUKARYOTIC TRANSLATION INITIATION FACTOR 4 GAMMA 2"/>
    <property type="match status" value="1"/>
</dbReference>
<name>A0A1X2GI30_9FUNG</name>
<dbReference type="Proteomes" id="UP000242146">
    <property type="component" value="Unassembled WGS sequence"/>
</dbReference>
<dbReference type="GO" id="GO:0003743">
    <property type="term" value="F:translation initiation factor activity"/>
    <property type="evidence" value="ECO:0007669"/>
    <property type="project" value="UniProtKB-KW"/>
</dbReference>
<evidence type="ECO:0000259" key="9">
    <source>
        <dbReference type="PROSITE" id="PS51366"/>
    </source>
</evidence>
<dbReference type="PROSITE" id="PS51366">
    <property type="entry name" value="MI"/>
    <property type="match status" value="1"/>
</dbReference>
<comment type="caution">
    <text evidence="10">The sequence shown here is derived from an EMBL/GenBank/DDBJ whole genome shotgun (WGS) entry which is preliminary data.</text>
</comment>
<dbReference type="Gene3D" id="1.25.40.180">
    <property type="match status" value="2"/>
</dbReference>
<dbReference type="AlphaFoldDB" id="A0A1X2GI30"/>
<dbReference type="GO" id="GO:0010494">
    <property type="term" value="C:cytoplasmic stress granule"/>
    <property type="evidence" value="ECO:0007669"/>
    <property type="project" value="UniProtKB-ARBA"/>
</dbReference>
<dbReference type="GO" id="GO:0016281">
    <property type="term" value="C:eukaryotic translation initiation factor 4F complex"/>
    <property type="evidence" value="ECO:0007669"/>
    <property type="project" value="TreeGrafter"/>
</dbReference>
<evidence type="ECO:0000256" key="2">
    <source>
        <dbReference type="ARBA" id="ARBA00005775"/>
    </source>
</evidence>
<evidence type="ECO:0000313" key="11">
    <source>
        <dbReference type="Proteomes" id="UP000242146"/>
    </source>
</evidence>
<gene>
    <name evidence="10" type="ORF">DM01DRAFT_1335558</name>
</gene>
<feature type="domain" description="MI" evidence="9">
    <location>
        <begin position="545"/>
        <end position="666"/>
    </location>
</feature>
<feature type="compositionally biased region" description="Polar residues" evidence="8">
    <location>
        <begin position="93"/>
        <end position="107"/>
    </location>
</feature>
<evidence type="ECO:0000313" key="10">
    <source>
        <dbReference type="EMBL" id="ORX54407.1"/>
    </source>
</evidence>
<evidence type="ECO:0000256" key="3">
    <source>
        <dbReference type="ARBA" id="ARBA00022490"/>
    </source>
</evidence>
<comment type="subcellular location">
    <subcellularLocation>
        <location evidence="1">Cytoplasm</location>
    </subcellularLocation>
</comment>
<dbReference type="STRING" id="101127.A0A1X2GI30"/>
<evidence type="ECO:0000256" key="5">
    <source>
        <dbReference type="ARBA" id="ARBA00022553"/>
    </source>
</evidence>
<dbReference type="SUPFAM" id="SSF48371">
    <property type="entry name" value="ARM repeat"/>
    <property type="match status" value="2"/>
</dbReference>
<feature type="compositionally biased region" description="Basic and acidic residues" evidence="8">
    <location>
        <begin position="505"/>
        <end position="537"/>
    </location>
</feature>
<dbReference type="SMART" id="SM00543">
    <property type="entry name" value="MIF4G"/>
    <property type="match status" value="1"/>
</dbReference>
<protein>
    <submittedName>
        <fullName evidence="10">ARM repeat-containing protein</fullName>
    </submittedName>
</protein>
<dbReference type="InterPro" id="IPR003891">
    <property type="entry name" value="Initiation_fac_eIF4g_MI"/>
</dbReference>
<keyword evidence="11" id="KW-1185">Reference proteome</keyword>
<evidence type="ECO:0000256" key="4">
    <source>
        <dbReference type="ARBA" id="ARBA00022540"/>
    </source>
</evidence>
<feature type="region of interest" description="Disordered" evidence="8">
    <location>
        <begin position="373"/>
        <end position="544"/>
    </location>
</feature>
<feature type="compositionally biased region" description="Polar residues" evidence="8">
    <location>
        <begin position="459"/>
        <end position="470"/>
    </location>
</feature>
<feature type="compositionally biased region" description="Polar residues" evidence="8">
    <location>
        <begin position="390"/>
        <end position="404"/>
    </location>
</feature>
<evidence type="ECO:0000256" key="1">
    <source>
        <dbReference type="ARBA" id="ARBA00004496"/>
    </source>
</evidence>
<dbReference type="InterPro" id="IPR003890">
    <property type="entry name" value="MIF4G-like_typ-3"/>
</dbReference>
<organism evidence="10 11">
    <name type="scientific">Hesseltinella vesiculosa</name>
    <dbReference type="NCBI Taxonomy" id="101127"/>
    <lineage>
        <taxon>Eukaryota</taxon>
        <taxon>Fungi</taxon>
        <taxon>Fungi incertae sedis</taxon>
        <taxon>Mucoromycota</taxon>
        <taxon>Mucoromycotina</taxon>
        <taxon>Mucoromycetes</taxon>
        <taxon>Mucorales</taxon>
        <taxon>Cunninghamellaceae</taxon>
        <taxon>Hesseltinella</taxon>
    </lineage>
</organism>
<dbReference type="Pfam" id="PF02854">
    <property type="entry name" value="MIF4G"/>
    <property type="match status" value="1"/>
</dbReference>
<accession>A0A1X2GI30</accession>
<proteinExistence type="inferred from homology"/>
<evidence type="ECO:0000256" key="6">
    <source>
        <dbReference type="ARBA" id="ARBA00022884"/>
    </source>
</evidence>
<dbReference type="OrthoDB" id="514777at2759"/>
<keyword evidence="3" id="KW-0963">Cytoplasm</keyword>
<keyword evidence="6" id="KW-0694">RNA-binding</keyword>
<dbReference type="InterPro" id="IPR016024">
    <property type="entry name" value="ARM-type_fold"/>
</dbReference>
<reference evidence="10 11" key="1">
    <citation type="submission" date="2016-07" db="EMBL/GenBank/DDBJ databases">
        <title>Pervasive Adenine N6-methylation of Active Genes in Fungi.</title>
        <authorList>
            <consortium name="DOE Joint Genome Institute"/>
            <person name="Mondo S.J."/>
            <person name="Dannebaum R.O."/>
            <person name="Kuo R.C."/>
            <person name="Labutti K."/>
            <person name="Haridas S."/>
            <person name="Kuo A."/>
            <person name="Salamov A."/>
            <person name="Ahrendt S.R."/>
            <person name="Lipzen A."/>
            <person name="Sullivan W."/>
            <person name="Andreopoulos W.B."/>
            <person name="Clum A."/>
            <person name="Lindquist E."/>
            <person name="Daum C."/>
            <person name="Ramamoorthy G.K."/>
            <person name="Gryganskyi A."/>
            <person name="Culley D."/>
            <person name="Magnuson J.K."/>
            <person name="James T.Y."/>
            <person name="O'Malley M.A."/>
            <person name="Stajich J.E."/>
            <person name="Spatafora J.W."/>
            <person name="Visel A."/>
            <person name="Grigoriev I.V."/>
        </authorList>
    </citation>
    <scope>NUCLEOTIDE SEQUENCE [LARGE SCALE GENOMIC DNA]</scope>
    <source>
        <strain evidence="10 11">NRRL 3301</strain>
    </source>
</reference>
<dbReference type="EMBL" id="MCGT01000013">
    <property type="protein sequence ID" value="ORX54407.1"/>
    <property type="molecule type" value="Genomic_DNA"/>
</dbReference>
<dbReference type="Pfam" id="PF02847">
    <property type="entry name" value="MA3"/>
    <property type="match status" value="1"/>
</dbReference>
<keyword evidence="5" id="KW-0597">Phosphoprotein</keyword>